<organism evidence="1 2">
    <name type="scientific">Pararhodobacter marinus</name>
    <dbReference type="NCBI Taxonomy" id="2184063"/>
    <lineage>
        <taxon>Bacteria</taxon>
        <taxon>Pseudomonadati</taxon>
        <taxon>Pseudomonadota</taxon>
        <taxon>Alphaproteobacteria</taxon>
        <taxon>Rhodobacterales</taxon>
        <taxon>Paracoccaceae</taxon>
        <taxon>Pararhodobacter</taxon>
    </lineage>
</organism>
<evidence type="ECO:0008006" key="3">
    <source>
        <dbReference type="Google" id="ProtNLM"/>
    </source>
</evidence>
<protein>
    <recommendedName>
        <fullName evidence="3">Peptidase S1</fullName>
    </recommendedName>
</protein>
<reference evidence="1 2" key="1">
    <citation type="submission" date="2018-05" db="EMBL/GenBank/DDBJ databases">
        <title>Pararhodobacter marina sp. nov., isolated from deep-sea water of the Indian Ocean.</title>
        <authorList>
            <person name="Lai Q.Sr."/>
            <person name="Liu X."/>
            <person name="Shao Z."/>
        </authorList>
    </citation>
    <scope>NUCLEOTIDE SEQUENCE [LARGE SCALE GENOMIC DNA]</scope>
    <source>
        <strain evidence="1 2">CIC4N-9</strain>
    </source>
</reference>
<comment type="caution">
    <text evidence="1">The sequence shown here is derived from an EMBL/GenBank/DDBJ whole genome shotgun (WGS) entry which is preliminary data.</text>
</comment>
<accession>A0A2U2CEH1</accession>
<evidence type="ECO:0000313" key="1">
    <source>
        <dbReference type="EMBL" id="PWE30231.1"/>
    </source>
</evidence>
<gene>
    <name evidence="1" type="ORF">C4N9_05910</name>
</gene>
<sequence>MSLAFAGSAMAQQCPDWQLGGIPITTDSETAWVPQQYPLFAGGGLDLAACSSVDGVGRVTPAPNFTLQYDALTLGRDLEFRVETDCDTTLLINDSTGAWHFNDDANGTLQPAIRLAGAPSGQYDIWVGTYGGSSCQATLVAETFPPSGGSSGGTPTQPAAPVCPEWSLGGTEVQLTAGGTETQQTTAGGTVDLFSDSCEMEAHGYVSQAPNFSLYYDPQDQTGPLNISVSGDCDTTLLVNDPTTAWLFNDDATDLQPALQIGGAQAGRYDIWVGTFGAPTCSASITMSAGSAPASPQSGK</sequence>
<proteinExistence type="predicted"/>
<keyword evidence="2" id="KW-1185">Reference proteome</keyword>
<dbReference type="EMBL" id="QEYD01000003">
    <property type="protein sequence ID" value="PWE30231.1"/>
    <property type="molecule type" value="Genomic_DNA"/>
</dbReference>
<dbReference type="OrthoDB" id="5973611at2"/>
<dbReference type="AlphaFoldDB" id="A0A2U2CEH1"/>
<name>A0A2U2CEH1_9RHOB</name>
<dbReference type="GeneID" id="94364416"/>
<dbReference type="RefSeq" id="WP_109532377.1">
    <property type="nucleotide sequence ID" value="NZ_CAXPUO010000039.1"/>
</dbReference>
<evidence type="ECO:0000313" key="2">
    <source>
        <dbReference type="Proteomes" id="UP000244940"/>
    </source>
</evidence>
<dbReference type="Proteomes" id="UP000244940">
    <property type="component" value="Unassembled WGS sequence"/>
</dbReference>